<dbReference type="AlphaFoldDB" id="A0AAX4HQ70"/>
<dbReference type="KEGG" id="psti:SOO65_20565"/>
<keyword evidence="1" id="KW-0732">Signal</keyword>
<evidence type="ECO:0000313" key="2">
    <source>
        <dbReference type="EMBL" id="WPU65094.1"/>
    </source>
</evidence>
<feature type="signal peptide" evidence="1">
    <location>
        <begin position="1"/>
        <end position="20"/>
    </location>
</feature>
<reference evidence="2 3" key="1">
    <citation type="submission" date="2023-11" db="EMBL/GenBank/DDBJ databases">
        <title>Peredibacter starrii A3.12.</title>
        <authorList>
            <person name="Mitchell R.J."/>
        </authorList>
    </citation>
    <scope>NUCLEOTIDE SEQUENCE [LARGE SCALE GENOMIC DNA]</scope>
    <source>
        <strain evidence="2 3">A3.12</strain>
    </source>
</reference>
<evidence type="ECO:0000313" key="3">
    <source>
        <dbReference type="Proteomes" id="UP001324634"/>
    </source>
</evidence>
<sequence length="507" mass="56574">MNHFVKSIGLSVVLSASAFAAGKKEDYKNYYVPSFKEASFDDAEFIKEKKEWTKANRKIASQSSFSNSDMSADLQKLREEWLQVKTGDQMEALLKASQGKYGSYSEDTRYFLAQMQLALPLRGIVWRLRPLFEEGKGFLGNKSTHVTAVQAVRTMVSGLKTFLPTKQTDASIQFFTEPSVEMTKSQQFHSISQVQNFLMTTIIPAITEASNRITALSKDGAHKAFIWDNKMAFGTGTFDDEIHRFVGHGPAEINFTIASLARAQHNILVYCAYNQDQAITLAGEMGSHFGIDSSIFASKKDDLGMTDKERSTLVRRAVSKRFLELRNYEGSQYGSQLMKQAYIALKNSVVYFDRSNSYLQGRESSPAMSLNPIMFQEDGPMNLDKGIKNMKAVVSGIAEVRDPVSGETVTINVPAFYNNPPTSLAVLMATDFEGGEVQKTIKNKKGENLVVRNYTRGRSIAWDNNAWKQYVPSAEGQKPGYMADAQRIIQYSPGTSAVFGLPDMFVH</sequence>
<evidence type="ECO:0000256" key="1">
    <source>
        <dbReference type="SAM" id="SignalP"/>
    </source>
</evidence>
<keyword evidence="3" id="KW-1185">Reference proteome</keyword>
<name>A0AAX4HQ70_9BACT</name>
<dbReference type="RefSeq" id="WP_321395135.1">
    <property type="nucleotide sequence ID" value="NZ_CP139487.1"/>
</dbReference>
<protein>
    <submittedName>
        <fullName evidence="2">Uncharacterized protein</fullName>
    </submittedName>
</protein>
<feature type="chain" id="PRO_5044016481" evidence="1">
    <location>
        <begin position="21"/>
        <end position="507"/>
    </location>
</feature>
<dbReference type="Proteomes" id="UP001324634">
    <property type="component" value="Chromosome"/>
</dbReference>
<accession>A0AAX4HQ70</accession>
<gene>
    <name evidence="2" type="ORF">SOO65_20565</name>
</gene>
<proteinExistence type="predicted"/>
<organism evidence="2 3">
    <name type="scientific">Peredibacter starrii</name>
    <dbReference type="NCBI Taxonomy" id="28202"/>
    <lineage>
        <taxon>Bacteria</taxon>
        <taxon>Pseudomonadati</taxon>
        <taxon>Bdellovibrionota</taxon>
        <taxon>Bacteriovoracia</taxon>
        <taxon>Bacteriovoracales</taxon>
        <taxon>Bacteriovoracaceae</taxon>
        <taxon>Peredibacter</taxon>
    </lineage>
</organism>
<dbReference type="EMBL" id="CP139487">
    <property type="protein sequence ID" value="WPU65094.1"/>
    <property type="molecule type" value="Genomic_DNA"/>
</dbReference>